<dbReference type="AlphaFoldDB" id="A0A0F8BL11"/>
<evidence type="ECO:0000313" key="7">
    <source>
        <dbReference type="EMBL" id="KKF11269.1"/>
    </source>
</evidence>
<feature type="transmembrane region" description="Helical" evidence="5">
    <location>
        <begin position="29"/>
        <end position="52"/>
    </location>
</feature>
<evidence type="ECO:0000256" key="4">
    <source>
        <dbReference type="ARBA" id="ARBA00023136"/>
    </source>
</evidence>
<dbReference type="eggNOG" id="KOG1305">
    <property type="taxonomic scope" value="Eukaryota"/>
</dbReference>
<feature type="transmembrane region" description="Helical" evidence="5">
    <location>
        <begin position="104"/>
        <end position="128"/>
    </location>
</feature>
<evidence type="ECO:0000259" key="6">
    <source>
        <dbReference type="Pfam" id="PF01490"/>
    </source>
</evidence>
<keyword evidence="4 5" id="KW-0472">Membrane</keyword>
<keyword evidence="3 5" id="KW-1133">Transmembrane helix</keyword>
<organism evidence="7">
    <name type="scientific">Larimichthys crocea</name>
    <name type="common">Large yellow croaker</name>
    <name type="synonym">Pseudosciaena crocea</name>
    <dbReference type="NCBI Taxonomy" id="215358"/>
    <lineage>
        <taxon>Eukaryota</taxon>
        <taxon>Metazoa</taxon>
        <taxon>Chordata</taxon>
        <taxon>Craniata</taxon>
        <taxon>Vertebrata</taxon>
        <taxon>Euteleostomi</taxon>
        <taxon>Actinopterygii</taxon>
        <taxon>Neopterygii</taxon>
        <taxon>Teleostei</taxon>
        <taxon>Neoteleostei</taxon>
        <taxon>Acanthomorphata</taxon>
        <taxon>Eupercaria</taxon>
        <taxon>Sciaenidae</taxon>
        <taxon>Larimichthys</taxon>
    </lineage>
</organism>
<dbReference type="GO" id="GO:0016020">
    <property type="term" value="C:membrane"/>
    <property type="evidence" value="ECO:0007669"/>
    <property type="project" value="UniProtKB-SubCell"/>
</dbReference>
<evidence type="ECO:0000256" key="3">
    <source>
        <dbReference type="ARBA" id="ARBA00022989"/>
    </source>
</evidence>
<proteinExistence type="predicted"/>
<feature type="transmembrane region" description="Helical" evidence="5">
    <location>
        <begin position="64"/>
        <end position="84"/>
    </location>
</feature>
<sequence>MEELARESISLLASASAKPPLDVSAGPRLGSMGAIFIMLKSALGAGLLNFPWAFERAGGVRSAVTVELVSLVFLISGLIILGYASSISGQCTYQAVVKEVCGPVIGQLCEICFVFNLFMISVAFLVIVDDQLEKCEFIEHAGAGPAWCRSSSTSSFCILRNGMEIGLQNSGNFQSWKVSMGQKQE</sequence>
<feature type="domain" description="Amino acid transporter transmembrane" evidence="6">
    <location>
        <begin position="33"/>
        <end position="135"/>
    </location>
</feature>
<dbReference type="InterPro" id="IPR013057">
    <property type="entry name" value="AA_transpt_TM"/>
</dbReference>
<protein>
    <submittedName>
        <fullName evidence="7">Putative sodium-coupled neutral amino acid transporter 8</fullName>
    </submittedName>
</protein>
<dbReference type="GO" id="GO:0015179">
    <property type="term" value="F:L-amino acid transmembrane transporter activity"/>
    <property type="evidence" value="ECO:0007669"/>
    <property type="project" value="TreeGrafter"/>
</dbReference>
<gene>
    <name evidence="7" type="ORF">EH28_00167</name>
</gene>
<dbReference type="EMBL" id="KQ042744">
    <property type="protein sequence ID" value="KKF11269.1"/>
    <property type="molecule type" value="Genomic_DNA"/>
</dbReference>
<comment type="subcellular location">
    <subcellularLocation>
        <location evidence="1">Membrane</location>
        <topology evidence="1">Multi-pass membrane protein</topology>
    </subcellularLocation>
</comment>
<evidence type="ECO:0000256" key="1">
    <source>
        <dbReference type="ARBA" id="ARBA00004141"/>
    </source>
</evidence>
<keyword evidence="2 5" id="KW-0812">Transmembrane</keyword>
<evidence type="ECO:0000256" key="2">
    <source>
        <dbReference type="ARBA" id="ARBA00022692"/>
    </source>
</evidence>
<evidence type="ECO:0000256" key="5">
    <source>
        <dbReference type="SAM" id="Phobius"/>
    </source>
</evidence>
<dbReference type="PANTHER" id="PTHR22950">
    <property type="entry name" value="AMINO ACID TRANSPORTER"/>
    <property type="match status" value="1"/>
</dbReference>
<name>A0A0F8BL11_LARCR</name>
<dbReference type="Pfam" id="PF01490">
    <property type="entry name" value="Aa_trans"/>
    <property type="match status" value="1"/>
</dbReference>
<dbReference type="PANTHER" id="PTHR22950:SF226">
    <property type="entry name" value="SODIUM-COUPLED NEUTRAL AMINO ACID TRANSPORTER 8-RELATED"/>
    <property type="match status" value="1"/>
</dbReference>
<accession>A0A0F8BL11</accession>
<reference evidence="7" key="1">
    <citation type="journal article" date="2015" name="PLoS Genet.">
        <title>Genome Sequencing of the Perciform Fish Larimichthys crocea Provides Insights into Molecular and Genetic Mechanisms of Stress Adaptation.</title>
        <authorList>
            <person name="Ao J."/>
            <person name="Mu Y."/>
            <person name="Xiang L.X."/>
            <person name="Fan D."/>
            <person name="Feng M."/>
            <person name="Zhang S."/>
            <person name="Shi Q."/>
            <person name="Zhu L.Y."/>
            <person name="Li T."/>
            <person name="Ding Y."/>
            <person name="Nie L."/>
            <person name="Li Q."/>
            <person name="Dong W.R."/>
            <person name="Jiang L."/>
            <person name="Sun B."/>
            <person name="Zhang X."/>
            <person name="Li M."/>
            <person name="Zhang H.Q."/>
            <person name="Xie S."/>
            <person name="Zhu Y."/>
            <person name="Jiang X."/>
            <person name="Wang X."/>
            <person name="Mu P."/>
            <person name="Chen W."/>
            <person name="Yue Z."/>
            <person name="Wang Z."/>
            <person name="Wang J."/>
            <person name="Shao J.Z."/>
            <person name="Chen X."/>
        </authorList>
    </citation>
    <scope>NUCLEOTIDE SEQUENCE [LARGE SCALE GENOMIC DNA]</scope>
    <source>
        <strain evidence="7">SSNF</strain>
        <tissue evidence="7">Blood</tissue>
    </source>
</reference>